<proteinExistence type="predicted"/>
<evidence type="ECO:0000313" key="2">
    <source>
        <dbReference type="Proteomes" id="UP000828390"/>
    </source>
</evidence>
<evidence type="ECO:0000313" key="1">
    <source>
        <dbReference type="EMBL" id="KAH3866971.1"/>
    </source>
</evidence>
<dbReference type="AlphaFoldDB" id="A0A9D4RFV2"/>
<comment type="caution">
    <text evidence="1">The sequence shown here is derived from an EMBL/GenBank/DDBJ whole genome shotgun (WGS) entry which is preliminary data.</text>
</comment>
<accession>A0A9D4RFV2</accession>
<reference evidence="1" key="2">
    <citation type="submission" date="2020-11" db="EMBL/GenBank/DDBJ databases">
        <authorList>
            <person name="McCartney M.A."/>
            <person name="Auch B."/>
            <person name="Kono T."/>
            <person name="Mallez S."/>
            <person name="Becker A."/>
            <person name="Gohl D.M."/>
            <person name="Silverstein K.A.T."/>
            <person name="Koren S."/>
            <person name="Bechman K.B."/>
            <person name="Herman A."/>
            <person name="Abrahante J.E."/>
            <person name="Garbe J."/>
        </authorList>
    </citation>
    <scope>NUCLEOTIDE SEQUENCE</scope>
    <source>
        <strain evidence="1">Duluth1</strain>
        <tissue evidence="1">Whole animal</tissue>
    </source>
</reference>
<gene>
    <name evidence="1" type="ORF">DPMN_030095</name>
</gene>
<sequence>MYPGPCFSTDGTIFELCRHMIIIHVLSKFHHDGIKNVTSRVITMQTARPLISLPAEKDNQYQ</sequence>
<dbReference type="Proteomes" id="UP000828390">
    <property type="component" value="Unassembled WGS sequence"/>
</dbReference>
<dbReference type="EMBL" id="JAIWYP010000002">
    <property type="protein sequence ID" value="KAH3866971.1"/>
    <property type="molecule type" value="Genomic_DNA"/>
</dbReference>
<name>A0A9D4RFV2_DREPO</name>
<keyword evidence="2" id="KW-1185">Reference proteome</keyword>
<organism evidence="1 2">
    <name type="scientific">Dreissena polymorpha</name>
    <name type="common">Zebra mussel</name>
    <name type="synonym">Mytilus polymorpha</name>
    <dbReference type="NCBI Taxonomy" id="45954"/>
    <lineage>
        <taxon>Eukaryota</taxon>
        <taxon>Metazoa</taxon>
        <taxon>Spiralia</taxon>
        <taxon>Lophotrochozoa</taxon>
        <taxon>Mollusca</taxon>
        <taxon>Bivalvia</taxon>
        <taxon>Autobranchia</taxon>
        <taxon>Heteroconchia</taxon>
        <taxon>Euheterodonta</taxon>
        <taxon>Imparidentia</taxon>
        <taxon>Neoheterodontei</taxon>
        <taxon>Myida</taxon>
        <taxon>Dreissenoidea</taxon>
        <taxon>Dreissenidae</taxon>
        <taxon>Dreissena</taxon>
    </lineage>
</organism>
<protein>
    <submittedName>
        <fullName evidence="1">Uncharacterized protein</fullName>
    </submittedName>
</protein>
<reference evidence="1" key="1">
    <citation type="journal article" date="2019" name="bioRxiv">
        <title>The Genome of the Zebra Mussel, Dreissena polymorpha: A Resource for Invasive Species Research.</title>
        <authorList>
            <person name="McCartney M.A."/>
            <person name="Auch B."/>
            <person name="Kono T."/>
            <person name="Mallez S."/>
            <person name="Zhang Y."/>
            <person name="Obille A."/>
            <person name="Becker A."/>
            <person name="Abrahante J.E."/>
            <person name="Garbe J."/>
            <person name="Badalamenti J.P."/>
            <person name="Herman A."/>
            <person name="Mangelson H."/>
            <person name="Liachko I."/>
            <person name="Sullivan S."/>
            <person name="Sone E.D."/>
            <person name="Koren S."/>
            <person name="Silverstein K.A.T."/>
            <person name="Beckman K.B."/>
            <person name="Gohl D.M."/>
        </authorList>
    </citation>
    <scope>NUCLEOTIDE SEQUENCE</scope>
    <source>
        <strain evidence="1">Duluth1</strain>
        <tissue evidence="1">Whole animal</tissue>
    </source>
</reference>
<feature type="non-terminal residue" evidence="1">
    <location>
        <position position="1"/>
    </location>
</feature>